<keyword evidence="3" id="KW-1185">Reference proteome</keyword>
<gene>
    <name evidence="2" type="ORF">K7432_012641</name>
</gene>
<accession>A0ABR2WKH2</accession>
<evidence type="ECO:0000256" key="1">
    <source>
        <dbReference type="SAM" id="SignalP"/>
    </source>
</evidence>
<reference evidence="2 3" key="1">
    <citation type="submission" date="2023-04" db="EMBL/GenBank/DDBJ databases">
        <title>Genome of Basidiobolus ranarum AG-B5.</title>
        <authorList>
            <person name="Stajich J.E."/>
            <person name="Carter-House D."/>
            <person name="Gryganskyi A."/>
        </authorList>
    </citation>
    <scope>NUCLEOTIDE SEQUENCE [LARGE SCALE GENOMIC DNA]</scope>
    <source>
        <strain evidence="2 3">AG-B5</strain>
    </source>
</reference>
<comment type="caution">
    <text evidence="2">The sequence shown here is derived from an EMBL/GenBank/DDBJ whole genome shotgun (WGS) entry which is preliminary data.</text>
</comment>
<feature type="chain" id="PRO_5047128796" description="Sequence orphan" evidence="1">
    <location>
        <begin position="27"/>
        <end position="415"/>
    </location>
</feature>
<organism evidence="2 3">
    <name type="scientific">Basidiobolus ranarum</name>
    <dbReference type="NCBI Taxonomy" id="34480"/>
    <lineage>
        <taxon>Eukaryota</taxon>
        <taxon>Fungi</taxon>
        <taxon>Fungi incertae sedis</taxon>
        <taxon>Zoopagomycota</taxon>
        <taxon>Entomophthoromycotina</taxon>
        <taxon>Basidiobolomycetes</taxon>
        <taxon>Basidiobolales</taxon>
        <taxon>Basidiobolaceae</taxon>
        <taxon>Basidiobolus</taxon>
    </lineage>
</organism>
<dbReference type="EMBL" id="JASJQH010001129">
    <property type="protein sequence ID" value="KAK9762012.1"/>
    <property type="molecule type" value="Genomic_DNA"/>
</dbReference>
<keyword evidence="1" id="KW-0732">Signal</keyword>
<evidence type="ECO:0008006" key="4">
    <source>
        <dbReference type="Google" id="ProtNLM"/>
    </source>
</evidence>
<proteinExistence type="predicted"/>
<sequence>MLPFRITHYFCWLLLGALTVLTEMYAERQFCLDQLNPLYDGIKIVKGCDLVDAPVARNSKRAVSTSNSKSAPMELSFYCTSHSQKCDKVKASFNKAFELITNVVTLHHPLTVNASFISFCKELTIGCNEFGVVGAANPARMLPYQGKDGNTRMYPQALLKQKGLKVHPEYNKDDIIALFNSDINFWFEDDEKPINSTQNDFLFAVIHEMMHGFGISTDWMDHFNSQSPILTPMPLFNQTNEGLIFSGFFESAFDQHLIEFPSLEPLSLQTQAFNQATKPGSFYRNEADFLASLSNSTVYKLVERMKRLAVTRDSIVFLAKHKPQQKDVHIFLETSLKPFIPGSVITHFDYQSYTNTSDFLMRFTQMYGESLLQDIRLGGDYLTGPIGPKLTSLLETLGYEINLKPRPYTDFLKIY</sequence>
<name>A0ABR2WKH2_9FUNG</name>
<evidence type="ECO:0000313" key="3">
    <source>
        <dbReference type="Proteomes" id="UP001479436"/>
    </source>
</evidence>
<dbReference type="Proteomes" id="UP001479436">
    <property type="component" value="Unassembled WGS sequence"/>
</dbReference>
<protein>
    <recommendedName>
        <fullName evidence="4">Sequence orphan</fullName>
    </recommendedName>
</protein>
<feature type="signal peptide" evidence="1">
    <location>
        <begin position="1"/>
        <end position="26"/>
    </location>
</feature>
<evidence type="ECO:0000313" key="2">
    <source>
        <dbReference type="EMBL" id="KAK9762012.1"/>
    </source>
</evidence>